<protein>
    <submittedName>
        <fullName evidence="1">Uncharacterized protein</fullName>
    </submittedName>
</protein>
<dbReference type="Proteomes" id="UP000664032">
    <property type="component" value="Unassembled WGS sequence"/>
</dbReference>
<reference evidence="1" key="1">
    <citation type="submission" date="2021-10" db="EMBL/GenBank/DDBJ databases">
        <title>Psilocybe cubensis genome.</title>
        <authorList>
            <person name="Mckernan K.J."/>
            <person name="Crawford S."/>
            <person name="Trippe A."/>
            <person name="Kane L.T."/>
            <person name="Mclaughlin S."/>
        </authorList>
    </citation>
    <scope>NUCLEOTIDE SEQUENCE</scope>
    <source>
        <strain evidence="1">MGC-MH-2018</strain>
    </source>
</reference>
<gene>
    <name evidence="1" type="ORF">JR316_0006626</name>
</gene>
<sequence>MSTQIILVDDRDSRLTYTSAPQDNSTSSWSLEGNGQEFNETVTQTDRAQASVSLLFNGTSVSVWGTLSSTKFGPVQTSYQLDNLPIQNVTNTSTMDVDQFQVMFYQSPVLEPGIHSLVITNMVNGSLFRLDLLKITPDHDILFSNPRSLASSSNADNLAVETPTSLATPSFTVSTLSDTAGTTSTHNILVKNQILPSANGTNSAVVETSISSAITSTLSTSLDTTTSTHDVLFTNRILPSASNTGDVVVETPISSSTTSTTSVSAALGTTSAHDILITNRVLPPSASNTVTDVVETPISSSATSISTTLDTTFAHDVLFTNRILPSASNTDDVVVETSISSSTTSAIDVLFSNRIVPQSASSTITDVVETPISSSTTSISTTLDTTSAHDVLFSNRILPSASNTDDVVVETPISSSTISAIDVLFSNRIVPPVVSNTDNVVVETPPTFATPPTTPTLSATFLITTPISSAILFIAPSTTPAVFLTDTATPSDINIISLSTINRDLVSVGNLPSTTDQVLSTLSFPAQAMVTFPGDTPASSIPSIPFATGTRNANVPPSTIPISTATSDRDDRGTGGDEIFSSLMRTVASTPGPENRRLSDQEKSGLGPEGTQHRESNNSFRHNGVLSDDPFASSYDTVERSTWSPEPEEPLARGFGRIKGFKQSSAKHNSGFLFHLNPV</sequence>
<keyword evidence="2" id="KW-1185">Reference proteome</keyword>
<dbReference type="EMBL" id="JAFIQS020000006">
    <property type="protein sequence ID" value="KAH9480029.1"/>
    <property type="molecule type" value="Genomic_DNA"/>
</dbReference>
<proteinExistence type="predicted"/>
<organism evidence="1 2">
    <name type="scientific">Psilocybe cubensis</name>
    <name type="common">Psychedelic mushroom</name>
    <name type="synonym">Stropharia cubensis</name>
    <dbReference type="NCBI Taxonomy" id="181762"/>
    <lineage>
        <taxon>Eukaryota</taxon>
        <taxon>Fungi</taxon>
        <taxon>Dikarya</taxon>
        <taxon>Basidiomycota</taxon>
        <taxon>Agaricomycotina</taxon>
        <taxon>Agaricomycetes</taxon>
        <taxon>Agaricomycetidae</taxon>
        <taxon>Agaricales</taxon>
        <taxon>Agaricineae</taxon>
        <taxon>Strophariaceae</taxon>
        <taxon>Psilocybe</taxon>
    </lineage>
</organism>
<name>A0ACB8GX42_PSICU</name>
<evidence type="ECO:0000313" key="1">
    <source>
        <dbReference type="EMBL" id="KAH9480029.1"/>
    </source>
</evidence>
<evidence type="ECO:0000313" key="2">
    <source>
        <dbReference type="Proteomes" id="UP000664032"/>
    </source>
</evidence>
<comment type="caution">
    <text evidence="1">The sequence shown here is derived from an EMBL/GenBank/DDBJ whole genome shotgun (WGS) entry which is preliminary data.</text>
</comment>
<accession>A0ACB8GX42</accession>